<keyword evidence="2" id="KW-1185">Reference proteome</keyword>
<protein>
    <submittedName>
        <fullName evidence="1">Uncharacterized protein</fullName>
    </submittedName>
</protein>
<dbReference type="AlphaFoldDB" id="A0A846MI06"/>
<accession>A0A846MI06</accession>
<reference evidence="1 2" key="1">
    <citation type="submission" date="2020-03" db="EMBL/GenBank/DDBJ databases">
        <title>Genomic Encyclopedia of Type Strains, Phase IV (KMG-IV): sequencing the most valuable type-strain genomes for metagenomic binning, comparative biology and taxonomic classification.</title>
        <authorList>
            <person name="Goeker M."/>
        </authorList>
    </citation>
    <scope>NUCLEOTIDE SEQUENCE [LARGE SCALE GENOMIC DNA]</scope>
    <source>
        <strain evidence="1 2">DSM 21299</strain>
    </source>
</reference>
<name>A0A846MI06_9SPHN</name>
<evidence type="ECO:0000313" key="2">
    <source>
        <dbReference type="Proteomes" id="UP000576821"/>
    </source>
</evidence>
<dbReference type="Proteomes" id="UP000576821">
    <property type="component" value="Unassembled WGS sequence"/>
</dbReference>
<dbReference type="EMBL" id="JAASQR010000004">
    <property type="protein sequence ID" value="NIJ18146.1"/>
    <property type="molecule type" value="Genomic_DNA"/>
</dbReference>
<gene>
    <name evidence="1" type="ORF">FHS54_003146</name>
</gene>
<comment type="caution">
    <text evidence="1">The sequence shown here is derived from an EMBL/GenBank/DDBJ whole genome shotgun (WGS) entry which is preliminary data.</text>
</comment>
<evidence type="ECO:0000313" key="1">
    <source>
        <dbReference type="EMBL" id="NIJ18146.1"/>
    </source>
</evidence>
<proteinExistence type="predicted"/>
<sequence length="127" mass="13868">MSDITLSKALCFIAEKGHLLKIAALGKSRMSLYQRKVGKVTLVSLQPSVGSPASSLCEGQQVNAPKLQGNFAAAEIHGTTQLPAGYAVWNMIMTRTTLLNRNAVPCIEPAGTFWRHHFQPHRDARRG</sequence>
<dbReference type="RefSeq" id="WP_167305021.1">
    <property type="nucleotide sequence ID" value="NZ_JAASQR010000004.1"/>
</dbReference>
<organism evidence="1 2">
    <name type="scientific">Sphingobium vermicomposti</name>
    <dbReference type="NCBI Taxonomy" id="529005"/>
    <lineage>
        <taxon>Bacteria</taxon>
        <taxon>Pseudomonadati</taxon>
        <taxon>Pseudomonadota</taxon>
        <taxon>Alphaproteobacteria</taxon>
        <taxon>Sphingomonadales</taxon>
        <taxon>Sphingomonadaceae</taxon>
        <taxon>Sphingobium</taxon>
    </lineage>
</organism>